<feature type="domain" description="DUF1254" evidence="3">
    <location>
        <begin position="81"/>
        <end position="213"/>
    </location>
</feature>
<evidence type="ECO:0000256" key="1">
    <source>
        <dbReference type="SAM" id="SignalP"/>
    </source>
</evidence>
<dbReference type="Gene3D" id="2.60.120.600">
    <property type="entry name" value="Domain of unknown function DUF1214, C-terminal domain"/>
    <property type="match status" value="1"/>
</dbReference>
<reference evidence="4" key="2">
    <citation type="submission" date="2019-01" db="EMBL/GenBank/DDBJ databases">
        <authorList>
            <consortium name="NCBI Pathogen Detection Project"/>
        </authorList>
    </citation>
    <scope>NUCLEOTIDE SEQUENCE</scope>
    <source>
        <strain evidence="4">BCW_3452</strain>
    </source>
</reference>
<feature type="signal peptide" evidence="1">
    <location>
        <begin position="1"/>
        <end position="24"/>
    </location>
</feature>
<dbReference type="Proteomes" id="UP000863257">
    <property type="component" value="Unassembled WGS sequence"/>
</dbReference>
<dbReference type="AlphaFoldDB" id="A0A8H9N3F7"/>
<feature type="chain" id="PRO_5034760741" evidence="1">
    <location>
        <begin position="25"/>
        <end position="470"/>
    </location>
</feature>
<dbReference type="InterPro" id="IPR037049">
    <property type="entry name" value="DUF1214_C_sf"/>
</dbReference>
<dbReference type="Pfam" id="PF06742">
    <property type="entry name" value="DUF1214"/>
    <property type="match status" value="1"/>
</dbReference>
<keyword evidence="1" id="KW-0732">Signal</keyword>
<name>A0A8H9N3F7_VIBVL</name>
<organism evidence="4">
    <name type="scientific">Vibrio vulnificus</name>
    <dbReference type="NCBI Taxonomy" id="672"/>
    <lineage>
        <taxon>Bacteria</taxon>
        <taxon>Pseudomonadati</taxon>
        <taxon>Pseudomonadota</taxon>
        <taxon>Gammaproteobacteria</taxon>
        <taxon>Vibrionales</taxon>
        <taxon>Vibrionaceae</taxon>
        <taxon>Vibrio</taxon>
    </lineage>
</organism>
<gene>
    <name evidence="4" type="ORF">I7730_19980</name>
</gene>
<proteinExistence type="predicted"/>
<dbReference type="Pfam" id="PF06863">
    <property type="entry name" value="DUF1254"/>
    <property type="match status" value="1"/>
</dbReference>
<dbReference type="InterPro" id="IPR037050">
    <property type="entry name" value="DUF1254_sf"/>
</dbReference>
<dbReference type="SUPFAM" id="SSF160935">
    <property type="entry name" value="VPA0735-like"/>
    <property type="match status" value="1"/>
</dbReference>
<sequence length="470" mass="52350">MLLKRHYALLPLALAVLSSYSVQAAPQPSLTPATQPSAEEELAYTLGVQAMLYGAGPLAISMVRQTSTATDTPLSNGMAPMNQMGKTYRLMGPDDKLVPTVNNDTLYSQSQINLDQTGPLVIEIPKTNDRYFIVQLLDSYSEAIDNLIASNVGTQGSKVLLVKRGWQGKKPKGIDRVIESRTPNVWYIQRTAVAGESDLAAAKEVHAQFVNYPLSELGQAHPAVKQTPTDKGMPAPKLPTGLDWYAAIDTEMRHNPLPEDKAMVEQFKYIGIGGEKPFDASRLTEAQKRGLLRALESSQNIVKWASRTVGTKNNGWSMMYEGGRYGSDYLSRATINYRALGLNTPERALYPNRYTDANNQQLNGKNDYRMTMPASPPANAFWSLTMYDAKHLFMVENPIDRYSISSLRKDELHYNQDGSLTVCVQHDKPTDAQCNWLPAPKGDFYLHMRLYEPSQAVLNNQYPLPQVIKQ</sequence>
<protein>
    <submittedName>
        <fullName evidence="4">DUF1254 domain-containing protein</fullName>
    </submittedName>
</protein>
<evidence type="ECO:0000259" key="2">
    <source>
        <dbReference type="Pfam" id="PF06742"/>
    </source>
</evidence>
<dbReference type="InterPro" id="IPR010679">
    <property type="entry name" value="DUF1254"/>
</dbReference>
<dbReference type="InterPro" id="IPR010621">
    <property type="entry name" value="DUF1214"/>
</dbReference>
<accession>A0A8H9N3F7</accession>
<evidence type="ECO:0000313" key="4">
    <source>
        <dbReference type="EMBL" id="HAS8542072.1"/>
    </source>
</evidence>
<reference evidence="4" key="1">
    <citation type="journal article" date="2018" name="Genome Biol.">
        <title>SKESA: strategic k-mer extension for scrupulous assemblies.</title>
        <authorList>
            <person name="Souvorov A."/>
            <person name="Agarwala R."/>
            <person name="Lipman D.J."/>
        </authorList>
    </citation>
    <scope>NUCLEOTIDE SEQUENCE</scope>
    <source>
        <strain evidence="4">BCW_3452</strain>
    </source>
</reference>
<dbReference type="PANTHER" id="PTHR36509:SF2">
    <property type="entry name" value="BLL3101 PROTEIN"/>
    <property type="match status" value="1"/>
</dbReference>
<dbReference type="EMBL" id="DACRBY010000030">
    <property type="protein sequence ID" value="HAS8542072.1"/>
    <property type="molecule type" value="Genomic_DNA"/>
</dbReference>
<comment type="caution">
    <text evidence="4">The sequence shown here is derived from an EMBL/GenBank/DDBJ whole genome shotgun (WGS) entry which is preliminary data.</text>
</comment>
<dbReference type="PANTHER" id="PTHR36509">
    <property type="entry name" value="BLL3101 PROTEIN"/>
    <property type="match status" value="1"/>
</dbReference>
<evidence type="ECO:0000259" key="3">
    <source>
        <dbReference type="Pfam" id="PF06863"/>
    </source>
</evidence>
<feature type="domain" description="DUF1214" evidence="2">
    <location>
        <begin position="348"/>
        <end position="455"/>
    </location>
</feature>
<dbReference type="Gene3D" id="2.60.40.1610">
    <property type="entry name" value="Domain of unknown function DUF1254"/>
    <property type="match status" value="1"/>
</dbReference>